<accession>A0ABR0GQ55</accession>
<organism evidence="2 3">
    <name type="scientific">Podospora pseudocomata</name>
    <dbReference type="NCBI Taxonomy" id="2093779"/>
    <lineage>
        <taxon>Eukaryota</taxon>
        <taxon>Fungi</taxon>
        <taxon>Dikarya</taxon>
        <taxon>Ascomycota</taxon>
        <taxon>Pezizomycotina</taxon>
        <taxon>Sordariomycetes</taxon>
        <taxon>Sordariomycetidae</taxon>
        <taxon>Sordariales</taxon>
        <taxon>Podosporaceae</taxon>
        <taxon>Podospora</taxon>
    </lineage>
</organism>
<proteinExistence type="predicted"/>
<sequence length="591" mass="65917">MSSIQSFYHKDSTPSRSCKPHNPENEAFTQAEIEAARRPLTQSWRPKGVYEEVTIAELQPGPTKVRFKARIVNFSAATHGRGRGRSALPENFHTLIVKDDTGVVLLKLLSSGSDQDVLKLGTLVTVWTGFVADYSAAHIAYSNFRIPFVSLMISIHPSAGSTSCIRFHNETNPSQDTTELCRVPLNYDNFINLSQVPGLMSLKAYISSGYDDNQDAHILVCVFSAGPCLTVWSKDKQKDLELIEVRVFDETCNNCVLKLWEDKVSSAESWVANQTILLITNPILKHSIRSNGLVELGIGSSSMVEVDPDFPDADWLRHMAAARTRKESVHIPFPVDIWDVDAAIHGPGRTLYTLADIDEYVREVPEVVFTGKLNLLITGVSIVEQCRKRQLCCFECCNIPLYSHNANATCKNCLKTHELSLNPKIIGSLTDEAGSVAAGKLIWSDRAWTELLFGNNNTAPAEAVHTQAMHVFSELADDSHADRGIVAVKNGDDNGDVSIKKEKSDSVEIEYEKHFLGDDIFDDLDDLDDPFDDLQPQEVVAKQSYESWKVLTRLDNDSLRDVEERLLYSRVTLTFGWSPRVGRLCVLGVEW</sequence>
<dbReference type="Proteomes" id="UP001323405">
    <property type="component" value="Unassembled WGS sequence"/>
</dbReference>
<feature type="region of interest" description="Disordered" evidence="1">
    <location>
        <begin position="1"/>
        <end position="23"/>
    </location>
</feature>
<dbReference type="EMBL" id="JAFFHA010000003">
    <property type="protein sequence ID" value="KAK4657898.1"/>
    <property type="molecule type" value="Genomic_DNA"/>
</dbReference>
<protein>
    <recommendedName>
        <fullName evidence="4">Replication factor A C-terminal domain-containing protein</fullName>
    </recommendedName>
</protein>
<dbReference type="InterPro" id="IPR012340">
    <property type="entry name" value="NA-bd_OB-fold"/>
</dbReference>
<reference evidence="2 3" key="1">
    <citation type="journal article" date="2023" name="bioRxiv">
        <title>High-quality genome assemblies of four members of thePodospora anserinaspecies complex.</title>
        <authorList>
            <person name="Ament-Velasquez S.L."/>
            <person name="Vogan A.A."/>
            <person name="Wallerman O."/>
            <person name="Hartmann F."/>
            <person name="Gautier V."/>
            <person name="Silar P."/>
            <person name="Giraud T."/>
            <person name="Johannesson H."/>
        </authorList>
    </citation>
    <scope>NUCLEOTIDE SEQUENCE [LARGE SCALE GENOMIC DNA]</scope>
    <source>
        <strain evidence="2 3">CBS 415.72m</strain>
    </source>
</reference>
<dbReference type="GeneID" id="87902816"/>
<evidence type="ECO:0000256" key="1">
    <source>
        <dbReference type="SAM" id="MobiDB-lite"/>
    </source>
</evidence>
<dbReference type="PANTHER" id="PTHR21166:SF2">
    <property type="entry name" value="CELL DIVISION CONTROL PROTEIN 24 OB DOMAIN-CONTAINING PROTEIN-RELATED"/>
    <property type="match status" value="1"/>
</dbReference>
<comment type="caution">
    <text evidence="2">The sequence shown here is derived from an EMBL/GenBank/DDBJ whole genome shotgun (WGS) entry which is preliminary data.</text>
</comment>
<keyword evidence="3" id="KW-1185">Reference proteome</keyword>
<dbReference type="RefSeq" id="XP_062746871.1">
    <property type="nucleotide sequence ID" value="XM_062883259.1"/>
</dbReference>
<evidence type="ECO:0000313" key="2">
    <source>
        <dbReference type="EMBL" id="KAK4657898.1"/>
    </source>
</evidence>
<gene>
    <name evidence="2" type="ORF">QC762_0032760</name>
</gene>
<name>A0ABR0GQ55_9PEZI</name>
<dbReference type="InterPro" id="IPR052469">
    <property type="entry name" value="MEIOB"/>
</dbReference>
<dbReference type="PANTHER" id="PTHR21166">
    <property type="entry name" value="CELL DIVISION CONTROL PROTEIN 24 OB DOMAIN-CONTAINING PROTEIN-RELATED"/>
    <property type="match status" value="1"/>
</dbReference>
<evidence type="ECO:0000313" key="3">
    <source>
        <dbReference type="Proteomes" id="UP001323405"/>
    </source>
</evidence>
<dbReference type="Gene3D" id="2.40.50.140">
    <property type="entry name" value="Nucleic acid-binding proteins"/>
    <property type="match status" value="1"/>
</dbReference>
<dbReference type="SUPFAM" id="SSF50249">
    <property type="entry name" value="Nucleic acid-binding proteins"/>
    <property type="match status" value="1"/>
</dbReference>
<evidence type="ECO:0008006" key="4">
    <source>
        <dbReference type="Google" id="ProtNLM"/>
    </source>
</evidence>